<evidence type="ECO:0000313" key="5">
    <source>
        <dbReference type="EMBL" id="GEN99702.1"/>
    </source>
</evidence>
<evidence type="ECO:0000256" key="1">
    <source>
        <dbReference type="ARBA" id="ARBA00022612"/>
    </source>
</evidence>
<sequence length="152" mass="16029">MSADSVQAPSSLRFAGYAAVFGKRDSGGDVIVPGAFSQTLAARREAGVRLPLLWQHRTGQRIGWVDLAEEDRHGLRVVASLSPGAGPAAKALAEGAVNGLSFGYRVRDAAPQGGGRELRSVDLIEVSLVTRPMQQLARVHYVDSKGGRLAPA</sequence>
<dbReference type="InterPro" id="IPR006433">
    <property type="entry name" value="Prohead_protease"/>
</dbReference>
<dbReference type="SUPFAM" id="SSF50789">
    <property type="entry name" value="Herpes virus serine proteinase, assemblin"/>
    <property type="match status" value="1"/>
</dbReference>
<keyword evidence="1" id="KW-1188">Viral release from host cell</keyword>
<dbReference type="EMBL" id="BJYR01000010">
    <property type="protein sequence ID" value="GEN99702.1"/>
    <property type="molecule type" value="Genomic_DNA"/>
</dbReference>
<organism evidence="5 6">
    <name type="scientific">Novosphingobium sediminis</name>
    <dbReference type="NCBI Taxonomy" id="707214"/>
    <lineage>
        <taxon>Bacteria</taxon>
        <taxon>Pseudomonadati</taxon>
        <taxon>Pseudomonadota</taxon>
        <taxon>Alphaproteobacteria</taxon>
        <taxon>Sphingomonadales</taxon>
        <taxon>Sphingomonadaceae</taxon>
        <taxon>Novosphingobium</taxon>
    </lineage>
</organism>
<keyword evidence="6" id="KW-1185">Reference proteome</keyword>
<evidence type="ECO:0000313" key="6">
    <source>
        <dbReference type="Proteomes" id="UP000321464"/>
    </source>
</evidence>
<evidence type="ECO:0000259" key="4">
    <source>
        <dbReference type="Pfam" id="PF04586"/>
    </source>
</evidence>
<accession>A0A512AJ75</accession>
<proteinExistence type="predicted"/>
<dbReference type="RefSeq" id="WP_147159042.1">
    <property type="nucleotide sequence ID" value="NZ_BJYR01000010.1"/>
</dbReference>
<evidence type="ECO:0000256" key="3">
    <source>
        <dbReference type="ARBA" id="ARBA00022801"/>
    </source>
</evidence>
<dbReference type="OrthoDB" id="9804926at2"/>
<dbReference type="Pfam" id="PF04586">
    <property type="entry name" value="Peptidase_S78"/>
    <property type="match status" value="1"/>
</dbReference>
<dbReference type="AlphaFoldDB" id="A0A512AJ75"/>
<keyword evidence="3" id="KW-0378">Hydrolase</keyword>
<keyword evidence="2" id="KW-0645">Protease</keyword>
<evidence type="ECO:0000256" key="2">
    <source>
        <dbReference type="ARBA" id="ARBA00022670"/>
    </source>
</evidence>
<dbReference type="GO" id="GO:0006508">
    <property type="term" value="P:proteolysis"/>
    <property type="evidence" value="ECO:0007669"/>
    <property type="project" value="UniProtKB-KW"/>
</dbReference>
<dbReference type="Proteomes" id="UP000321464">
    <property type="component" value="Unassembled WGS sequence"/>
</dbReference>
<dbReference type="GO" id="GO:0008233">
    <property type="term" value="F:peptidase activity"/>
    <property type="evidence" value="ECO:0007669"/>
    <property type="project" value="UniProtKB-KW"/>
</dbReference>
<protein>
    <submittedName>
        <fullName evidence="5">Peptidase U35</fullName>
    </submittedName>
</protein>
<dbReference type="InterPro" id="IPR054613">
    <property type="entry name" value="Peptidase_S78_dom"/>
</dbReference>
<feature type="domain" description="Prohead serine protease" evidence="4">
    <location>
        <begin position="13"/>
        <end position="142"/>
    </location>
</feature>
<comment type="caution">
    <text evidence="5">The sequence shown here is derived from an EMBL/GenBank/DDBJ whole genome shotgun (WGS) entry which is preliminary data.</text>
</comment>
<dbReference type="NCBIfam" id="TIGR01543">
    <property type="entry name" value="proheadase_HK97"/>
    <property type="match status" value="1"/>
</dbReference>
<reference evidence="5 6" key="1">
    <citation type="submission" date="2019-07" db="EMBL/GenBank/DDBJ databases">
        <title>Whole genome shotgun sequence of Novosphingobium sediminis NBRC 106119.</title>
        <authorList>
            <person name="Hosoyama A."/>
            <person name="Uohara A."/>
            <person name="Ohji S."/>
            <person name="Ichikawa N."/>
        </authorList>
    </citation>
    <scope>NUCLEOTIDE SEQUENCE [LARGE SCALE GENOMIC DNA]</scope>
    <source>
        <strain evidence="5 6">NBRC 106119</strain>
    </source>
</reference>
<gene>
    <name evidence="5" type="ORF">NSE01_15350</name>
</gene>
<name>A0A512AJ75_9SPHN</name>